<keyword evidence="1" id="KW-0805">Transcription regulation</keyword>
<evidence type="ECO:0000313" key="6">
    <source>
        <dbReference type="Proteomes" id="UP000759443"/>
    </source>
</evidence>
<reference evidence="5 6" key="1">
    <citation type="submission" date="2021-03" db="EMBL/GenBank/DDBJ databases">
        <title>Genomic Encyclopedia of Type Strains, Phase IV (KMG-IV): sequencing the most valuable type-strain genomes for metagenomic binning, comparative biology and taxonomic classification.</title>
        <authorList>
            <person name="Goeker M."/>
        </authorList>
    </citation>
    <scope>NUCLEOTIDE SEQUENCE [LARGE SCALE GENOMIC DNA]</scope>
    <source>
        <strain evidence="5 6">DSM 21600</strain>
    </source>
</reference>
<gene>
    <name evidence="5" type="ORF">J2Z17_005045</name>
</gene>
<dbReference type="SMART" id="SM00342">
    <property type="entry name" value="HTH_ARAC"/>
    <property type="match status" value="1"/>
</dbReference>
<evidence type="ECO:0000256" key="3">
    <source>
        <dbReference type="ARBA" id="ARBA00023163"/>
    </source>
</evidence>
<keyword evidence="2" id="KW-0238">DNA-binding</keyword>
<dbReference type="InterPro" id="IPR009057">
    <property type="entry name" value="Homeodomain-like_sf"/>
</dbReference>
<dbReference type="Gene3D" id="1.10.10.60">
    <property type="entry name" value="Homeodomain-like"/>
    <property type="match status" value="1"/>
</dbReference>
<protein>
    <submittedName>
        <fullName evidence="5">AraC-like DNA-binding protein</fullName>
    </submittedName>
</protein>
<dbReference type="PANTHER" id="PTHR46796">
    <property type="entry name" value="HTH-TYPE TRANSCRIPTIONAL ACTIVATOR RHAS-RELATED"/>
    <property type="match status" value="1"/>
</dbReference>
<organism evidence="5 6">
    <name type="scientific">Rhizobium halophytocola</name>
    <dbReference type="NCBI Taxonomy" id="735519"/>
    <lineage>
        <taxon>Bacteria</taxon>
        <taxon>Pseudomonadati</taxon>
        <taxon>Pseudomonadota</taxon>
        <taxon>Alphaproteobacteria</taxon>
        <taxon>Hyphomicrobiales</taxon>
        <taxon>Rhizobiaceae</taxon>
        <taxon>Rhizobium/Agrobacterium group</taxon>
        <taxon>Rhizobium</taxon>
    </lineage>
</organism>
<dbReference type="PANTHER" id="PTHR46796:SF6">
    <property type="entry name" value="ARAC SUBFAMILY"/>
    <property type="match status" value="1"/>
</dbReference>
<comment type="caution">
    <text evidence="5">The sequence shown here is derived from an EMBL/GenBank/DDBJ whole genome shotgun (WGS) entry which is preliminary data.</text>
</comment>
<dbReference type="InterPro" id="IPR018060">
    <property type="entry name" value="HTH_AraC"/>
</dbReference>
<dbReference type="InterPro" id="IPR050204">
    <property type="entry name" value="AraC_XylS_family_regulators"/>
</dbReference>
<keyword evidence="3" id="KW-0804">Transcription</keyword>
<evidence type="ECO:0000256" key="2">
    <source>
        <dbReference type="ARBA" id="ARBA00023125"/>
    </source>
</evidence>
<dbReference type="PROSITE" id="PS01124">
    <property type="entry name" value="HTH_ARAC_FAMILY_2"/>
    <property type="match status" value="1"/>
</dbReference>
<evidence type="ECO:0000313" key="5">
    <source>
        <dbReference type="EMBL" id="MBP1853582.1"/>
    </source>
</evidence>
<name>A0ABS4E6K8_9HYPH</name>
<sequence length="371" mass="41401">MSNNAALQIRSEPDFRNFDSMLLPSYQFTTADFSPCDQFDAFQQEFSAAGRPHFLPGKQARDGFFAKRTGYYLHGLRFVISETESYAFSNASKPSSGVAGGHWVLVLRLNGHAEIGDEGQRVRYEGHKLEFRHHEEGRTGYVSDNETLFLYLPREQFQGMEFLLDRLADADSTPLVHPLLGCYLMALARVLPTLRRSNTATVADATMSMVRAGISYAPDMADAAKLPIMMTRFEMARNYIENNLKSPNLNANTIASLLSVSRRQLYKIFESRGGVHNYIRTRRLVACFNTISSSQGKCSISAIAEDFGFADVARFSRAFRAEFECSPSELRERAGVAPGPTAFDNWLVTVPPETGSAVISPDSNPFFASFR</sequence>
<feature type="domain" description="HTH araC/xylS-type" evidence="4">
    <location>
        <begin position="234"/>
        <end position="333"/>
    </location>
</feature>
<dbReference type="SUPFAM" id="SSF46689">
    <property type="entry name" value="Homeodomain-like"/>
    <property type="match status" value="1"/>
</dbReference>
<proteinExistence type="predicted"/>
<dbReference type="RefSeq" id="WP_209949545.1">
    <property type="nucleotide sequence ID" value="NZ_JAGGJU010000021.1"/>
</dbReference>
<evidence type="ECO:0000256" key="1">
    <source>
        <dbReference type="ARBA" id="ARBA00023015"/>
    </source>
</evidence>
<dbReference type="Pfam" id="PF12833">
    <property type="entry name" value="HTH_18"/>
    <property type="match status" value="1"/>
</dbReference>
<dbReference type="Proteomes" id="UP000759443">
    <property type="component" value="Unassembled WGS sequence"/>
</dbReference>
<keyword evidence="6" id="KW-1185">Reference proteome</keyword>
<dbReference type="EMBL" id="JAGGJU010000021">
    <property type="protein sequence ID" value="MBP1853582.1"/>
    <property type="molecule type" value="Genomic_DNA"/>
</dbReference>
<accession>A0ABS4E6K8</accession>
<evidence type="ECO:0000259" key="4">
    <source>
        <dbReference type="PROSITE" id="PS01124"/>
    </source>
</evidence>